<evidence type="ECO:0000313" key="1">
    <source>
        <dbReference type="EMBL" id="KKM26768.1"/>
    </source>
</evidence>
<dbReference type="EMBL" id="LAZR01012453">
    <property type="protein sequence ID" value="KKM26768.1"/>
    <property type="molecule type" value="Genomic_DNA"/>
</dbReference>
<name>A0A0F9KXK2_9ZZZZ</name>
<reference evidence="1" key="1">
    <citation type="journal article" date="2015" name="Nature">
        <title>Complex archaea that bridge the gap between prokaryotes and eukaryotes.</title>
        <authorList>
            <person name="Spang A."/>
            <person name="Saw J.H."/>
            <person name="Jorgensen S.L."/>
            <person name="Zaremba-Niedzwiedzka K."/>
            <person name="Martijn J."/>
            <person name="Lind A.E."/>
            <person name="van Eijk R."/>
            <person name="Schleper C."/>
            <person name="Guy L."/>
            <person name="Ettema T.J."/>
        </authorList>
    </citation>
    <scope>NUCLEOTIDE SEQUENCE</scope>
</reference>
<proteinExistence type="predicted"/>
<dbReference type="AlphaFoldDB" id="A0A0F9KXK2"/>
<gene>
    <name evidence="1" type="ORF">LCGC14_1581470</name>
</gene>
<sequence>MILADAPIPKYVLAMTRRGLRPALIGRFNMAIVMCTRCDKVIDLDWNVEDVIWIDDNAVCTNCASEDEIDKWEEEYYSCPPNVNSCGHCQDN</sequence>
<protein>
    <submittedName>
        <fullName evidence="1">Uncharacterized protein</fullName>
    </submittedName>
</protein>
<comment type="caution">
    <text evidence="1">The sequence shown here is derived from an EMBL/GenBank/DDBJ whole genome shotgun (WGS) entry which is preliminary data.</text>
</comment>
<organism evidence="1">
    <name type="scientific">marine sediment metagenome</name>
    <dbReference type="NCBI Taxonomy" id="412755"/>
    <lineage>
        <taxon>unclassified sequences</taxon>
        <taxon>metagenomes</taxon>
        <taxon>ecological metagenomes</taxon>
    </lineage>
</organism>
<accession>A0A0F9KXK2</accession>